<comment type="catalytic activity">
    <reaction evidence="1">
        <text>a uridine in RNA = a pseudouridine in RNA</text>
        <dbReference type="Rhea" id="RHEA:48348"/>
        <dbReference type="Rhea" id="RHEA-COMP:12068"/>
        <dbReference type="Rhea" id="RHEA-COMP:12069"/>
        <dbReference type="ChEBI" id="CHEBI:65314"/>
        <dbReference type="ChEBI" id="CHEBI:65315"/>
    </reaction>
</comment>
<dbReference type="GO" id="GO:0009982">
    <property type="term" value="F:pseudouridine synthase activity"/>
    <property type="evidence" value="ECO:0007669"/>
    <property type="project" value="InterPro"/>
</dbReference>
<dbReference type="GO" id="GO:0000455">
    <property type="term" value="P:enzyme-directed rRNA pseudouridine synthesis"/>
    <property type="evidence" value="ECO:0007669"/>
    <property type="project" value="TreeGrafter"/>
</dbReference>
<evidence type="ECO:0000313" key="6">
    <source>
        <dbReference type="Proteomes" id="UP000249516"/>
    </source>
</evidence>
<sequence>MRRRVLPPLPAVRGVGPTRVRMPGPGAPDPVLDSLPGLPRTAVDYVRARFPDDAAWFAREVAAGRVLGDGGVVVTPETPYEPGVSVWFHRPVPDEDAPPVTLDVLYEDEWILAVDKPHGLCSTPKGENVRRSVVVAARCQFGNDEISALHRLDRSTGGVLLLCRHAEDRGAFHRMFQERTVRKTYWAVAGVNERVGEETVRVESRIRKIQGVVQAFEEPGEVNAVTDVRRVETFTDAQGEWGLYEIAPLTGRTHQIRVHMTSLGLPLRGDKLYPEPREDFDVEDPDNPLQLIARSIAFTHPVTGRTVRIDSRLTPGSHARATGGRNVTIA</sequence>
<dbReference type="EMBL" id="PNJG02000002">
    <property type="protein sequence ID" value="RKQ34912.1"/>
    <property type="molecule type" value="Genomic_DNA"/>
</dbReference>
<evidence type="ECO:0000259" key="4">
    <source>
        <dbReference type="Pfam" id="PF00849"/>
    </source>
</evidence>
<name>A0A495A6G7_9MICC</name>
<dbReference type="GO" id="GO:0003723">
    <property type="term" value="F:RNA binding"/>
    <property type="evidence" value="ECO:0007669"/>
    <property type="project" value="InterPro"/>
</dbReference>
<dbReference type="Proteomes" id="UP000249516">
    <property type="component" value="Unassembled WGS sequence"/>
</dbReference>
<gene>
    <name evidence="5" type="ORF">C1C97_006395</name>
</gene>
<protein>
    <recommendedName>
        <fullName evidence="2">RNA pseudouridylate synthase</fullName>
    </recommendedName>
    <alternativeName>
        <fullName evidence="3">RNA-uridine isomerase</fullName>
    </alternativeName>
</protein>
<evidence type="ECO:0000256" key="3">
    <source>
        <dbReference type="ARBA" id="ARBA00033164"/>
    </source>
</evidence>
<reference evidence="5 6" key="1">
    <citation type="submission" date="2018-10" db="EMBL/GenBank/DDBJ databases">
        <title>Kocuria tytouropygialis sp. nov., isolated from the uropygial gland of an American barn owl (Tyto furcata).</title>
        <authorList>
            <person name="Braun M.S."/>
            <person name="Wang E."/>
            <person name="Zimmermann S."/>
            <person name="Wagner H."/>
            <person name="Wink M."/>
        </authorList>
    </citation>
    <scope>NUCLEOTIDE SEQUENCE [LARGE SCALE GENOMIC DNA]</scope>
    <source>
        <strain evidence="5 6">442</strain>
    </source>
</reference>
<dbReference type="SUPFAM" id="SSF55120">
    <property type="entry name" value="Pseudouridine synthase"/>
    <property type="match status" value="1"/>
</dbReference>
<evidence type="ECO:0000256" key="2">
    <source>
        <dbReference type="ARBA" id="ARBA00031870"/>
    </source>
</evidence>
<evidence type="ECO:0000256" key="1">
    <source>
        <dbReference type="ARBA" id="ARBA00000073"/>
    </source>
</evidence>
<feature type="domain" description="Pseudouridine synthase RsuA/RluA-like" evidence="4">
    <location>
        <begin position="112"/>
        <end position="261"/>
    </location>
</feature>
<dbReference type="OrthoDB" id="9807829at2"/>
<proteinExistence type="predicted"/>
<evidence type="ECO:0000313" key="5">
    <source>
        <dbReference type="EMBL" id="RKQ34912.1"/>
    </source>
</evidence>
<dbReference type="PANTHER" id="PTHR21600">
    <property type="entry name" value="MITOCHONDRIAL RNA PSEUDOURIDINE SYNTHASE"/>
    <property type="match status" value="1"/>
</dbReference>
<comment type="caution">
    <text evidence="5">The sequence shown here is derived from an EMBL/GenBank/DDBJ whole genome shotgun (WGS) entry which is preliminary data.</text>
</comment>
<organism evidence="5 6">
    <name type="scientific">Kocuria tytonis</name>
    <dbReference type="NCBI Taxonomy" id="2054280"/>
    <lineage>
        <taxon>Bacteria</taxon>
        <taxon>Bacillati</taxon>
        <taxon>Actinomycetota</taxon>
        <taxon>Actinomycetes</taxon>
        <taxon>Micrococcales</taxon>
        <taxon>Micrococcaceae</taxon>
        <taxon>Kocuria</taxon>
    </lineage>
</organism>
<keyword evidence="6" id="KW-1185">Reference proteome</keyword>
<dbReference type="PANTHER" id="PTHR21600:SF84">
    <property type="entry name" value="PSEUDOURIDINE SYNTHASE RSUA_RLUA-LIKE DOMAIN-CONTAINING PROTEIN"/>
    <property type="match status" value="1"/>
</dbReference>
<dbReference type="Pfam" id="PF00849">
    <property type="entry name" value="PseudoU_synth_2"/>
    <property type="match status" value="1"/>
</dbReference>
<dbReference type="Gene3D" id="3.30.2350.10">
    <property type="entry name" value="Pseudouridine synthase"/>
    <property type="match status" value="1"/>
</dbReference>
<dbReference type="InterPro" id="IPR006145">
    <property type="entry name" value="PsdUridine_synth_RsuA/RluA"/>
</dbReference>
<dbReference type="GO" id="GO:0140098">
    <property type="term" value="F:catalytic activity, acting on RNA"/>
    <property type="evidence" value="ECO:0007669"/>
    <property type="project" value="UniProtKB-ARBA"/>
</dbReference>
<dbReference type="AlphaFoldDB" id="A0A495A6G7"/>
<dbReference type="InterPro" id="IPR020103">
    <property type="entry name" value="PsdUridine_synth_cat_dom_sf"/>
</dbReference>
<dbReference type="InterPro" id="IPR050188">
    <property type="entry name" value="RluA_PseudoU_synthase"/>
</dbReference>
<accession>A0A495A6G7</accession>